<dbReference type="OrthoDB" id="10261039at2759"/>
<keyword evidence="2" id="KW-1185">Reference proteome</keyword>
<evidence type="ECO:0000313" key="1">
    <source>
        <dbReference type="EMBL" id="OTF75915.1"/>
    </source>
</evidence>
<dbReference type="AlphaFoldDB" id="A0A1Y3B9J9"/>
<dbReference type="Proteomes" id="UP000194236">
    <property type="component" value="Unassembled WGS sequence"/>
</dbReference>
<reference evidence="1 2" key="1">
    <citation type="submission" date="2017-03" db="EMBL/GenBank/DDBJ databases">
        <title>Genome Survey of Euroglyphus maynei.</title>
        <authorList>
            <person name="Arlian L.G."/>
            <person name="Morgan M.S."/>
            <person name="Rider S.D."/>
        </authorList>
    </citation>
    <scope>NUCLEOTIDE SEQUENCE [LARGE SCALE GENOMIC DNA]</scope>
    <source>
        <strain evidence="1">Arlian Lab</strain>
        <tissue evidence="1">Whole body</tissue>
    </source>
</reference>
<evidence type="ECO:0000313" key="2">
    <source>
        <dbReference type="Proteomes" id="UP000194236"/>
    </source>
</evidence>
<comment type="caution">
    <text evidence="1">The sequence shown here is derived from an EMBL/GenBank/DDBJ whole genome shotgun (WGS) entry which is preliminary data.</text>
</comment>
<accession>A0A1Y3B9J9</accession>
<proteinExistence type="predicted"/>
<name>A0A1Y3B9J9_EURMA</name>
<dbReference type="EMBL" id="MUJZ01039762">
    <property type="protein sequence ID" value="OTF75915.1"/>
    <property type="molecule type" value="Genomic_DNA"/>
</dbReference>
<organism evidence="1 2">
    <name type="scientific">Euroglyphus maynei</name>
    <name type="common">Mayne's house dust mite</name>
    <dbReference type="NCBI Taxonomy" id="6958"/>
    <lineage>
        <taxon>Eukaryota</taxon>
        <taxon>Metazoa</taxon>
        <taxon>Ecdysozoa</taxon>
        <taxon>Arthropoda</taxon>
        <taxon>Chelicerata</taxon>
        <taxon>Arachnida</taxon>
        <taxon>Acari</taxon>
        <taxon>Acariformes</taxon>
        <taxon>Sarcoptiformes</taxon>
        <taxon>Astigmata</taxon>
        <taxon>Psoroptidia</taxon>
        <taxon>Analgoidea</taxon>
        <taxon>Pyroglyphidae</taxon>
        <taxon>Pyroglyphinae</taxon>
        <taxon>Euroglyphus</taxon>
    </lineage>
</organism>
<gene>
    <name evidence="1" type="ORF">BLA29_002038</name>
</gene>
<sequence length="241" mass="28141">MLRLRPKLIRKFLSSQSQLTGTTRHLSSQGSSKLKATFLLGTGAVAVTTLTLAYAKYDKQFADQLTSYAPFIKNLLEDSPTLKAKDEDIFEFQKKKTNKQTETVKSINNLVPKPNGEEKTVLKVTEKKEEQKNLVQEPQKFTNSLENQPKITEKDLKNELQSLQLKAENSNVLEEEFRGQLKRLLYAFNEFYEEKRILYETENKRKQEVEMKNYLIQERASMSEEYEKSMKKLKQMEKLLQ</sequence>
<protein>
    <recommendedName>
        <fullName evidence="3">Mitofilin</fullName>
    </recommendedName>
</protein>
<evidence type="ECO:0008006" key="3">
    <source>
        <dbReference type="Google" id="ProtNLM"/>
    </source>
</evidence>
<feature type="non-terminal residue" evidence="1">
    <location>
        <position position="241"/>
    </location>
</feature>